<proteinExistence type="inferred from homology"/>
<evidence type="ECO:0000259" key="4">
    <source>
        <dbReference type="Pfam" id="PF03981"/>
    </source>
</evidence>
<evidence type="ECO:0000313" key="6">
    <source>
        <dbReference type="Proteomes" id="UP001143364"/>
    </source>
</evidence>
<reference evidence="5" key="2">
    <citation type="submission" date="2023-01" db="EMBL/GenBank/DDBJ databases">
        <authorList>
            <person name="Sun Q."/>
            <person name="Evtushenko L."/>
        </authorList>
    </citation>
    <scope>NUCLEOTIDE SEQUENCE</scope>
    <source>
        <strain evidence="5">VKM B-2555</strain>
    </source>
</reference>
<evidence type="ECO:0000256" key="1">
    <source>
        <dbReference type="ARBA" id="ARBA00006407"/>
    </source>
</evidence>
<organism evidence="5 6">
    <name type="scientific">Methylopila jiangsuensis</name>
    <dbReference type="NCBI Taxonomy" id="586230"/>
    <lineage>
        <taxon>Bacteria</taxon>
        <taxon>Pseudomonadati</taxon>
        <taxon>Pseudomonadota</taxon>
        <taxon>Alphaproteobacteria</taxon>
        <taxon>Hyphomicrobiales</taxon>
        <taxon>Methylopilaceae</taxon>
        <taxon>Methylopila</taxon>
    </lineage>
</organism>
<dbReference type="PANTHER" id="PTHR12184:SF1">
    <property type="entry name" value="UBIQUINOL-CYTOCHROME-C REDUCTASE COMPLEX ASSEMBLY FACTOR 1"/>
    <property type="match status" value="1"/>
</dbReference>
<reference evidence="5" key="1">
    <citation type="journal article" date="2014" name="Int. J. Syst. Evol. Microbiol.">
        <title>Complete genome sequence of Corynebacterium casei LMG S-19264T (=DSM 44701T), isolated from a smear-ripened cheese.</title>
        <authorList>
            <consortium name="US DOE Joint Genome Institute (JGI-PGF)"/>
            <person name="Walter F."/>
            <person name="Albersmeier A."/>
            <person name="Kalinowski J."/>
            <person name="Ruckert C."/>
        </authorList>
    </citation>
    <scope>NUCLEOTIDE SEQUENCE</scope>
    <source>
        <strain evidence="5">VKM B-2555</strain>
    </source>
</reference>
<sequence length="188" mass="19806">MIFALFRRKPDEDRARAVYADVVAAARRPEFYRDLGVPDTPVARFELIALHAALVMRRLRAIDGGARISQGLLDVMVEDIEDSLREIGVGDPSVPKRVKALVGGFYASAQGLDAALSPSPDPVALASLVARRVYGVSHEILDDAQGALAAYVIACDMALADQSDAGVAADGPAFPPVPPKNSPEGASA</sequence>
<comment type="caution">
    <text evidence="5">The sequence shown here is derived from an EMBL/GenBank/DDBJ whole genome shotgun (WGS) entry which is preliminary data.</text>
</comment>
<dbReference type="RefSeq" id="WP_271203637.1">
    <property type="nucleotide sequence ID" value="NZ_BSFK01000005.1"/>
</dbReference>
<evidence type="ECO:0000256" key="3">
    <source>
        <dbReference type="SAM" id="MobiDB-lite"/>
    </source>
</evidence>
<dbReference type="InterPro" id="IPR021150">
    <property type="entry name" value="Ubiq_cyt_c_chap"/>
</dbReference>
<dbReference type="PANTHER" id="PTHR12184">
    <property type="entry name" value="UBIQUINOL-CYTOCHROME C REDUCTASE COMPLEX ASSEMBLY FACTOR 1 FAMILY MEMBER"/>
    <property type="match status" value="1"/>
</dbReference>
<gene>
    <name evidence="5" type="ORF">GCM10008171_09520</name>
</gene>
<dbReference type="Proteomes" id="UP001143364">
    <property type="component" value="Unassembled WGS sequence"/>
</dbReference>
<comment type="similarity">
    <text evidence="2">Belongs to the UPF0174 family.</text>
</comment>
<evidence type="ECO:0000313" key="5">
    <source>
        <dbReference type="EMBL" id="GLK75698.1"/>
    </source>
</evidence>
<accession>A0A9W6JHM8</accession>
<dbReference type="Pfam" id="PF03981">
    <property type="entry name" value="Ubiq_cyt_C_chap"/>
    <property type="match status" value="1"/>
</dbReference>
<evidence type="ECO:0000256" key="2">
    <source>
        <dbReference type="ARBA" id="ARBA00006436"/>
    </source>
</evidence>
<dbReference type="EMBL" id="BSFK01000005">
    <property type="protein sequence ID" value="GLK75698.1"/>
    <property type="molecule type" value="Genomic_DNA"/>
</dbReference>
<dbReference type="InterPro" id="IPR007129">
    <property type="entry name" value="Ubiqinol_cyt_c_chaperone_CPB3"/>
</dbReference>
<feature type="domain" description="Ubiquinol-cytochrome c chaperone" evidence="4">
    <location>
        <begin position="34"/>
        <end position="174"/>
    </location>
</feature>
<feature type="region of interest" description="Disordered" evidence="3">
    <location>
        <begin position="168"/>
        <end position="188"/>
    </location>
</feature>
<protein>
    <submittedName>
        <fullName evidence="5">Ubiquinol-cytochrome c chaperone</fullName>
    </submittedName>
</protein>
<name>A0A9W6JHM8_9HYPH</name>
<dbReference type="AlphaFoldDB" id="A0A9W6JHM8"/>
<keyword evidence="6" id="KW-1185">Reference proteome</keyword>
<comment type="similarity">
    <text evidence="1">Belongs to the CBP3 family.</text>
</comment>